<dbReference type="Proteomes" id="UP000279259">
    <property type="component" value="Unassembled WGS sequence"/>
</dbReference>
<dbReference type="Pfam" id="PF00326">
    <property type="entry name" value="Peptidase_S9"/>
    <property type="match status" value="1"/>
</dbReference>
<protein>
    <recommendedName>
        <fullName evidence="1">Peptidase S9 prolyl oligopeptidase catalytic domain-containing protein</fullName>
    </recommendedName>
</protein>
<evidence type="ECO:0000313" key="3">
    <source>
        <dbReference type="Proteomes" id="UP000279259"/>
    </source>
</evidence>
<dbReference type="STRING" id="1890683.A0A427YDH1"/>
<sequence length="258" mass="28709">MKALFSYLLTLPIPHHQLFLAGFSGGGYPLRLAAVLAAEEKRRADPRFTVQGWVSFFGMGGDFLLDHWFTPRDTVTRQPLWPDGEPHKAEAWSHILEEWYGTDTEYSDLPYTEGLDGHIPSRGRVWESLHGLACFNDALTSDRGLSERLAAHPYTERPATIPEPYRAIYPQLYFESGSDTLPLTLSPCLLIHGDRDDVVPYEESLRTSSALKASGASVELMTIRGGDHNLCVDGAESPDALKAYEYAVTWMLGLVPAL</sequence>
<dbReference type="GO" id="GO:0006508">
    <property type="term" value="P:proteolysis"/>
    <property type="evidence" value="ECO:0007669"/>
    <property type="project" value="InterPro"/>
</dbReference>
<keyword evidence="3" id="KW-1185">Reference proteome</keyword>
<dbReference type="EMBL" id="RSCD01000015">
    <property type="protein sequence ID" value="RSH89138.1"/>
    <property type="molecule type" value="Genomic_DNA"/>
</dbReference>
<dbReference type="AlphaFoldDB" id="A0A427YDH1"/>
<evidence type="ECO:0000259" key="1">
    <source>
        <dbReference type="Pfam" id="PF00326"/>
    </source>
</evidence>
<dbReference type="Gene3D" id="3.40.50.1820">
    <property type="entry name" value="alpha/beta hydrolase"/>
    <property type="match status" value="1"/>
</dbReference>
<dbReference type="InterPro" id="IPR001375">
    <property type="entry name" value="Peptidase_S9_cat"/>
</dbReference>
<organism evidence="2 3">
    <name type="scientific">Saitozyma podzolica</name>
    <dbReference type="NCBI Taxonomy" id="1890683"/>
    <lineage>
        <taxon>Eukaryota</taxon>
        <taxon>Fungi</taxon>
        <taxon>Dikarya</taxon>
        <taxon>Basidiomycota</taxon>
        <taxon>Agaricomycotina</taxon>
        <taxon>Tremellomycetes</taxon>
        <taxon>Tremellales</taxon>
        <taxon>Trimorphomycetaceae</taxon>
        <taxon>Saitozyma</taxon>
    </lineage>
</organism>
<accession>A0A427YDH1</accession>
<proteinExistence type="predicted"/>
<name>A0A427YDH1_9TREE</name>
<comment type="caution">
    <text evidence="2">The sequence shown here is derived from an EMBL/GenBank/DDBJ whole genome shotgun (WGS) entry which is preliminary data.</text>
</comment>
<evidence type="ECO:0000313" key="2">
    <source>
        <dbReference type="EMBL" id="RSH89138.1"/>
    </source>
</evidence>
<feature type="domain" description="Peptidase S9 prolyl oligopeptidase catalytic" evidence="1">
    <location>
        <begin position="178"/>
        <end position="246"/>
    </location>
</feature>
<dbReference type="OrthoDB" id="19653at2759"/>
<dbReference type="GO" id="GO:0008236">
    <property type="term" value="F:serine-type peptidase activity"/>
    <property type="evidence" value="ECO:0007669"/>
    <property type="project" value="InterPro"/>
</dbReference>
<gene>
    <name evidence="2" type="ORF">EHS25_002804</name>
</gene>
<reference evidence="2 3" key="1">
    <citation type="submission" date="2018-11" db="EMBL/GenBank/DDBJ databases">
        <title>Genome sequence of Saitozyma podzolica DSM 27192.</title>
        <authorList>
            <person name="Aliyu H."/>
            <person name="Gorte O."/>
            <person name="Ochsenreither K."/>
        </authorList>
    </citation>
    <scope>NUCLEOTIDE SEQUENCE [LARGE SCALE GENOMIC DNA]</scope>
    <source>
        <strain evidence="2 3">DSM 27192</strain>
    </source>
</reference>
<dbReference type="InterPro" id="IPR029058">
    <property type="entry name" value="AB_hydrolase_fold"/>
</dbReference>
<dbReference type="SUPFAM" id="SSF53474">
    <property type="entry name" value="alpha/beta-Hydrolases"/>
    <property type="match status" value="1"/>
</dbReference>